<dbReference type="AlphaFoldDB" id="A0A9P6G6W0"/>
<evidence type="ECO:0000313" key="1">
    <source>
        <dbReference type="EMBL" id="KAF9728485.1"/>
    </source>
</evidence>
<reference evidence="2" key="1">
    <citation type="journal article" date="2020" name="Mol. Plant Microbe Interact.">
        <title>Genome Sequence of the Biocontrol Agent Coniothyrium minitans strain Conio (IMI 134523).</title>
        <authorList>
            <person name="Patel D."/>
            <person name="Shittu T.A."/>
            <person name="Baroncelli R."/>
            <person name="Muthumeenakshi S."/>
            <person name="Osborne T.H."/>
            <person name="Janganan T.K."/>
            <person name="Sreenivasaprasad S."/>
        </authorList>
    </citation>
    <scope>NUCLEOTIDE SEQUENCE</scope>
    <source>
        <strain evidence="2">Conio</strain>
    </source>
</reference>
<gene>
    <name evidence="2" type="ORF">PMIN01_11892</name>
    <name evidence="1" type="ORF">PMIN01_13618</name>
</gene>
<evidence type="ECO:0000313" key="3">
    <source>
        <dbReference type="Proteomes" id="UP000756921"/>
    </source>
</evidence>
<dbReference type="EMBL" id="WJXW01000015">
    <property type="protein sequence ID" value="KAF9729959.1"/>
    <property type="molecule type" value="Genomic_DNA"/>
</dbReference>
<evidence type="ECO:0008006" key="4">
    <source>
        <dbReference type="Google" id="ProtNLM"/>
    </source>
</evidence>
<name>A0A9P6G6W0_9PLEO</name>
<protein>
    <recommendedName>
        <fullName evidence="4">MADS-box domain-containing protein</fullName>
    </recommendedName>
</protein>
<dbReference type="Proteomes" id="UP000756921">
    <property type="component" value="Unassembled WGS sequence"/>
</dbReference>
<dbReference type="OrthoDB" id="3772494at2759"/>
<dbReference type="EMBL" id="WJXW01000020">
    <property type="protein sequence ID" value="KAF9728485.1"/>
    <property type="molecule type" value="Genomic_DNA"/>
</dbReference>
<proteinExistence type="predicted"/>
<accession>A0A9P6G6W0</accession>
<sequence length="105" mass="12195">MASPQQSQVLSHSKARRAANNNYLRLSKTLYKKLAKLCQEYDTHVYFLAYRNGRFNGFVLIDKTGQRWSPPGQETLDKLYPPPVIKSLAYCRRAQRRRAKVHGNI</sequence>
<keyword evidence="3" id="KW-1185">Reference proteome</keyword>
<organism evidence="2 3">
    <name type="scientific">Paraphaeosphaeria minitans</name>
    <dbReference type="NCBI Taxonomy" id="565426"/>
    <lineage>
        <taxon>Eukaryota</taxon>
        <taxon>Fungi</taxon>
        <taxon>Dikarya</taxon>
        <taxon>Ascomycota</taxon>
        <taxon>Pezizomycotina</taxon>
        <taxon>Dothideomycetes</taxon>
        <taxon>Pleosporomycetidae</taxon>
        <taxon>Pleosporales</taxon>
        <taxon>Massarineae</taxon>
        <taxon>Didymosphaeriaceae</taxon>
        <taxon>Paraphaeosphaeria</taxon>
    </lineage>
</organism>
<comment type="caution">
    <text evidence="2">The sequence shown here is derived from an EMBL/GenBank/DDBJ whole genome shotgun (WGS) entry which is preliminary data.</text>
</comment>
<evidence type="ECO:0000313" key="2">
    <source>
        <dbReference type="EMBL" id="KAF9729959.1"/>
    </source>
</evidence>